<dbReference type="InterPro" id="IPR009362">
    <property type="entry name" value="YhcG_C"/>
</dbReference>
<proteinExistence type="predicted"/>
<dbReference type="InterPro" id="IPR053148">
    <property type="entry name" value="PD-DEXK-like_domain"/>
</dbReference>
<reference evidence="3 4" key="1">
    <citation type="submission" date="2008-12" db="EMBL/GenBank/DDBJ databases">
        <title>Annotation of Bacteroides fragilis strain 3_1_12.</title>
        <authorList>
            <consortium name="The Broad Institute Genome Sequencing Platform"/>
            <person name="Ward D."/>
            <person name="Young S.K."/>
            <person name="Kodira C.D."/>
            <person name="Zeng Q."/>
            <person name="Koehrsen M."/>
            <person name="Alvarado L."/>
            <person name="Berlin A."/>
            <person name="Borenstein D."/>
            <person name="Chen Z."/>
            <person name="Engels R."/>
            <person name="Freedman E."/>
            <person name="Gellesch M."/>
            <person name="Goldberg J."/>
            <person name="Griggs A."/>
            <person name="Gujja S."/>
            <person name="Heiman D."/>
            <person name="Hepburn T."/>
            <person name="Howarth C."/>
            <person name="Jen D."/>
            <person name="Larson L."/>
            <person name="Lewis B."/>
            <person name="Mehta T."/>
            <person name="Park D."/>
            <person name="Pearson M."/>
            <person name="Roberts A."/>
            <person name="Saif S."/>
            <person name="Shea T."/>
            <person name="Shenoy N."/>
            <person name="Sisk P."/>
            <person name="Stolte C."/>
            <person name="Sykes S."/>
            <person name="Walk T."/>
            <person name="White J."/>
            <person name="Yandava C."/>
            <person name="Allen-Vercoe E."/>
            <person name="Strauss J."/>
            <person name="Ambrose C."/>
            <person name="Lander E."/>
            <person name="Nusbaum C."/>
            <person name="Galagan J."/>
            <person name="Birren B."/>
        </authorList>
    </citation>
    <scope>NUCLEOTIDE SEQUENCE [LARGE SCALE GENOMIC DNA]</scope>
    <source>
        <strain evidence="3 4">3_1_12</strain>
    </source>
</reference>
<protein>
    <recommendedName>
        <fullName evidence="5">YhcG PDDEXK nuclease domain-containing protein</fullName>
    </recommendedName>
</protein>
<evidence type="ECO:0000313" key="3">
    <source>
        <dbReference type="EMBL" id="EFR54412.1"/>
    </source>
</evidence>
<evidence type="ECO:0000313" key="4">
    <source>
        <dbReference type="Proteomes" id="UP000005101"/>
    </source>
</evidence>
<dbReference type="PANTHER" id="PTHR30547:SF0">
    <property type="entry name" value="BLR8175 PROTEIN"/>
    <property type="match status" value="1"/>
</dbReference>
<gene>
    <name evidence="3" type="ORF">BFAG_03110</name>
</gene>
<name>A0ABN0BNM9_BACFG</name>
<feature type="domain" description="YhcG PDDEXK nuclease" evidence="1">
    <location>
        <begin position="72"/>
        <end position="148"/>
    </location>
</feature>
<dbReference type="EMBL" id="EQ973215">
    <property type="protein sequence ID" value="EFR54412.1"/>
    <property type="molecule type" value="Genomic_DNA"/>
</dbReference>
<dbReference type="PANTHER" id="PTHR30547">
    <property type="entry name" value="UNCHARACTERIZED PROTEIN YHCG-RELATED"/>
    <property type="match status" value="1"/>
</dbReference>
<sequence length="160" mass="18674">MLSHYWKLGHFIRYYQKKLGWGGKIISQISKAIKMNYSEKKGYSPRNLTYMCQFSRTYPLEVLQKLLSCDMELLKDPYIFDIANAKESADERDIEKQLVEHITKYLLEMGNGFAFVARQKHFQVGGSDSYADLILYNIKLHAYIVVEVLCCVQHKISYVA</sequence>
<accession>A0ABN0BNM9</accession>
<keyword evidence="4" id="KW-1185">Reference proteome</keyword>
<dbReference type="Pfam" id="PF06250">
    <property type="entry name" value="YhcG_C"/>
    <property type="match status" value="1"/>
</dbReference>
<evidence type="ECO:0000259" key="2">
    <source>
        <dbReference type="Pfam" id="PF17761"/>
    </source>
</evidence>
<dbReference type="InterPro" id="IPR041527">
    <property type="entry name" value="YhcG_N"/>
</dbReference>
<dbReference type="Pfam" id="PF17761">
    <property type="entry name" value="DUF1016_N"/>
    <property type="match status" value="1"/>
</dbReference>
<feature type="domain" description="YhcG N-terminal" evidence="2">
    <location>
        <begin position="1"/>
        <end position="61"/>
    </location>
</feature>
<evidence type="ECO:0008006" key="5">
    <source>
        <dbReference type="Google" id="ProtNLM"/>
    </source>
</evidence>
<organism evidence="3 4">
    <name type="scientific">Bacteroides fragilis 3_1_12</name>
    <dbReference type="NCBI Taxonomy" id="457424"/>
    <lineage>
        <taxon>Bacteria</taxon>
        <taxon>Pseudomonadati</taxon>
        <taxon>Bacteroidota</taxon>
        <taxon>Bacteroidia</taxon>
        <taxon>Bacteroidales</taxon>
        <taxon>Bacteroidaceae</taxon>
        <taxon>Bacteroides</taxon>
    </lineage>
</organism>
<evidence type="ECO:0000259" key="1">
    <source>
        <dbReference type="Pfam" id="PF06250"/>
    </source>
</evidence>
<dbReference type="Proteomes" id="UP000005101">
    <property type="component" value="Unassembled WGS sequence"/>
</dbReference>